<protein>
    <submittedName>
        <fullName evidence="1">Uncharacterized protein</fullName>
    </submittedName>
</protein>
<proteinExistence type="predicted"/>
<name>A0A1E1JWC1_9HELO</name>
<reference evidence="2" key="1">
    <citation type="submission" date="2016-03" db="EMBL/GenBank/DDBJ databases">
        <authorList>
            <person name="Ploux O."/>
        </authorList>
    </citation>
    <scope>NUCLEOTIDE SEQUENCE [LARGE SCALE GENOMIC DNA]</scope>
    <source>
        <strain evidence="2">UK7</strain>
    </source>
</reference>
<evidence type="ECO:0000313" key="1">
    <source>
        <dbReference type="EMBL" id="CZS90011.1"/>
    </source>
</evidence>
<dbReference type="InParanoid" id="A0A1E1JWC1"/>
<comment type="caution">
    <text evidence="1">The sequence shown here is derived from an EMBL/GenBank/DDBJ whole genome shotgun (WGS) entry which is preliminary data.</text>
</comment>
<evidence type="ECO:0000313" key="2">
    <source>
        <dbReference type="Proteomes" id="UP000178129"/>
    </source>
</evidence>
<dbReference type="EMBL" id="FJUW01000003">
    <property type="protein sequence ID" value="CZS90011.1"/>
    <property type="molecule type" value="Genomic_DNA"/>
</dbReference>
<keyword evidence="2" id="KW-1185">Reference proteome</keyword>
<dbReference type="Proteomes" id="UP000178129">
    <property type="component" value="Unassembled WGS sequence"/>
</dbReference>
<gene>
    <name evidence="1" type="ORF">RCO7_02310</name>
</gene>
<accession>A0A1E1JWC1</accession>
<dbReference type="AlphaFoldDB" id="A0A1E1JWC1"/>
<sequence>MILPKTRVSAIRNTIQQNTRNHPAFPHNHFPTIPAPILKTHHLSTLHPAPSSNSTRQIQHLTTPLAVNPTTTTTTTTTTIFPHRDNVNARYIKAALRTLHLARYPSTGLQMAMRGRGAGISLGDIVADLKAIVGDLAGGDVGVVVGGEGVGWVVDVDWKVVRGGGGGLKDCFLDLGDLKRDVVALRGDVGDVEVLIGYLCEEGTVDE</sequence>
<organism evidence="1 2">
    <name type="scientific">Rhynchosporium graminicola</name>
    <dbReference type="NCBI Taxonomy" id="2792576"/>
    <lineage>
        <taxon>Eukaryota</taxon>
        <taxon>Fungi</taxon>
        <taxon>Dikarya</taxon>
        <taxon>Ascomycota</taxon>
        <taxon>Pezizomycotina</taxon>
        <taxon>Leotiomycetes</taxon>
        <taxon>Helotiales</taxon>
        <taxon>Ploettnerulaceae</taxon>
        <taxon>Rhynchosporium</taxon>
    </lineage>
</organism>